<dbReference type="Pfam" id="PF02518">
    <property type="entry name" value="HATPase_c"/>
    <property type="match status" value="1"/>
</dbReference>
<evidence type="ECO:0000256" key="8">
    <source>
        <dbReference type="ARBA" id="ARBA00022741"/>
    </source>
</evidence>
<protein>
    <recommendedName>
        <fullName evidence="3">histidine kinase</fullName>
        <ecNumber evidence="3">2.7.13.3</ecNumber>
    </recommendedName>
</protein>
<dbReference type="SMART" id="SM00388">
    <property type="entry name" value="HisKA"/>
    <property type="match status" value="1"/>
</dbReference>
<accession>A0A512RPV7</accession>
<comment type="caution">
    <text evidence="16">The sequence shown here is derived from an EMBL/GenBank/DDBJ whole genome shotgun (WGS) entry which is preliminary data.</text>
</comment>
<dbReference type="Pfam" id="PF00512">
    <property type="entry name" value="HisKA"/>
    <property type="match status" value="1"/>
</dbReference>
<dbReference type="GO" id="GO:0005524">
    <property type="term" value="F:ATP binding"/>
    <property type="evidence" value="ECO:0007669"/>
    <property type="project" value="UniProtKB-KW"/>
</dbReference>
<dbReference type="EMBL" id="BKAU01000005">
    <property type="protein sequence ID" value="GEP97733.1"/>
    <property type="molecule type" value="Genomic_DNA"/>
</dbReference>
<proteinExistence type="predicted"/>
<evidence type="ECO:0000256" key="2">
    <source>
        <dbReference type="ARBA" id="ARBA00004651"/>
    </source>
</evidence>
<dbReference type="Gene3D" id="3.30.565.10">
    <property type="entry name" value="Histidine kinase-like ATPase, C-terminal domain"/>
    <property type="match status" value="1"/>
</dbReference>
<dbReference type="InterPro" id="IPR003594">
    <property type="entry name" value="HATPase_dom"/>
</dbReference>
<dbReference type="PROSITE" id="PS50109">
    <property type="entry name" value="HIS_KIN"/>
    <property type="match status" value="1"/>
</dbReference>
<organism evidence="16 17">
    <name type="scientific">Chitinophaga cymbidii</name>
    <dbReference type="NCBI Taxonomy" id="1096750"/>
    <lineage>
        <taxon>Bacteria</taxon>
        <taxon>Pseudomonadati</taxon>
        <taxon>Bacteroidota</taxon>
        <taxon>Chitinophagia</taxon>
        <taxon>Chitinophagales</taxon>
        <taxon>Chitinophagaceae</taxon>
        <taxon>Chitinophaga</taxon>
    </lineage>
</organism>
<dbReference type="Proteomes" id="UP000321436">
    <property type="component" value="Unassembled WGS sequence"/>
</dbReference>
<dbReference type="InterPro" id="IPR036097">
    <property type="entry name" value="HisK_dim/P_sf"/>
</dbReference>
<evidence type="ECO:0000259" key="15">
    <source>
        <dbReference type="PROSITE" id="PS50109"/>
    </source>
</evidence>
<dbReference type="SUPFAM" id="SSF47384">
    <property type="entry name" value="Homodimeric domain of signal transducing histidine kinase"/>
    <property type="match status" value="1"/>
</dbReference>
<dbReference type="Gene3D" id="1.10.287.130">
    <property type="match status" value="1"/>
</dbReference>
<dbReference type="InterPro" id="IPR050398">
    <property type="entry name" value="HssS/ArlS-like"/>
</dbReference>
<evidence type="ECO:0000256" key="6">
    <source>
        <dbReference type="ARBA" id="ARBA00022679"/>
    </source>
</evidence>
<feature type="transmembrane region" description="Helical" evidence="14">
    <location>
        <begin position="102"/>
        <end position="121"/>
    </location>
</feature>
<comment type="subcellular location">
    <subcellularLocation>
        <location evidence="2">Cell membrane</location>
        <topology evidence="2">Multi-pass membrane protein</topology>
    </subcellularLocation>
</comment>
<evidence type="ECO:0000313" key="17">
    <source>
        <dbReference type="Proteomes" id="UP000321436"/>
    </source>
</evidence>
<evidence type="ECO:0000256" key="11">
    <source>
        <dbReference type="ARBA" id="ARBA00022989"/>
    </source>
</evidence>
<evidence type="ECO:0000256" key="13">
    <source>
        <dbReference type="ARBA" id="ARBA00023136"/>
    </source>
</evidence>
<dbReference type="GO" id="GO:0005886">
    <property type="term" value="C:plasma membrane"/>
    <property type="evidence" value="ECO:0007669"/>
    <property type="project" value="UniProtKB-SubCell"/>
</dbReference>
<dbReference type="InterPro" id="IPR005467">
    <property type="entry name" value="His_kinase_dom"/>
</dbReference>
<evidence type="ECO:0000256" key="4">
    <source>
        <dbReference type="ARBA" id="ARBA00022475"/>
    </source>
</evidence>
<evidence type="ECO:0000256" key="14">
    <source>
        <dbReference type="SAM" id="Phobius"/>
    </source>
</evidence>
<keyword evidence="13 14" id="KW-0472">Membrane</keyword>
<dbReference type="InterPro" id="IPR036890">
    <property type="entry name" value="HATPase_C_sf"/>
</dbReference>
<keyword evidence="4" id="KW-1003">Cell membrane</keyword>
<dbReference type="CDD" id="cd00082">
    <property type="entry name" value="HisKA"/>
    <property type="match status" value="1"/>
</dbReference>
<keyword evidence="12" id="KW-0902">Two-component regulatory system</keyword>
<evidence type="ECO:0000256" key="1">
    <source>
        <dbReference type="ARBA" id="ARBA00000085"/>
    </source>
</evidence>
<comment type="catalytic activity">
    <reaction evidence="1">
        <text>ATP + protein L-histidine = ADP + protein N-phospho-L-histidine.</text>
        <dbReference type="EC" id="2.7.13.3"/>
    </reaction>
</comment>
<keyword evidence="9 16" id="KW-0418">Kinase</keyword>
<dbReference type="AlphaFoldDB" id="A0A512RPV7"/>
<evidence type="ECO:0000256" key="7">
    <source>
        <dbReference type="ARBA" id="ARBA00022692"/>
    </source>
</evidence>
<evidence type="ECO:0000256" key="3">
    <source>
        <dbReference type="ARBA" id="ARBA00012438"/>
    </source>
</evidence>
<keyword evidence="17" id="KW-1185">Reference proteome</keyword>
<reference evidence="16 17" key="1">
    <citation type="submission" date="2019-07" db="EMBL/GenBank/DDBJ databases">
        <title>Whole genome shotgun sequence of Chitinophaga cymbidii NBRC 109752.</title>
        <authorList>
            <person name="Hosoyama A."/>
            <person name="Uohara A."/>
            <person name="Ohji S."/>
            <person name="Ichikawa N."/>
        </authorList>
    </citation>
    <scope>NUCLEOTIDE SEQUENCE [LARGE SCALE GENOMIC DNA]</scope>
    <source>
        <strain evidence="16 17">NBRC 109752</strain>
    </source>
</reference>
<dbReference type="InterPro" id="IPR003661">
    <property type="entry name" value="HisK_dim/P_dom"/>
</dbReference>
<feature type="domain" description="Histidine kinase" evidence="15">
    <location>
        <begin position="188"/>
        <end position="388"/>
    </location>
</feature>
<keyword evidence="10" id="KW-0067">ATP-binding</keyword>
<dbReference type="PANTHER" id="PTHR45528">
    <property type="entry name" value="SENSOR HISTIDINE KINASE CPXA"/>
    <property type="match status" value="1"/>
</dbReference>
<keyword evidence="11 14" id="KW-1133">Transmembrane helix</keyword>
<dbReference type="EC" id="2.7.13.3" evidence="3"/>
<keyword evidence="5" id="KW-0597">Phosphoprotein</keyword>
<evidence type="ECO:0000256" key="5">
    <source>
        <dbReference type="ARBA" id="ARBA00022553"/>
    </source>
</evidence>
<evidence type="ECO:0000256" key="9">
    <source>
        <dbReference type="ARBA" id="ARBA00022777"/>
    </source>
</evidence>
<keyword evidence="7 14" id="KW-0812">Transmembrane</keyword>
<dbReference type="SUPFAM" id="SSF55874">
    <property type="entry name" value="ATPase domain of HSP90 chaperone/DNA topoisomerase II/histidine kinase"/>
    <property type="match status" value="1"/>
</dbReference>
<dbReference type="GO" id="GO:0000155">
    <property type="term" value="F:phosphorelay sensor kinase activity"/>
    <property type="evidence" value="ECO:0007669"/>
    <property type="project" value="InterPro"/>
</dbReference>
<evidence type="ECO:0000256" key="12">
    <source>
        <dbReference type="ARBA" id="ARBA00023012"/>
    </source>
</evidence>
<dbReference type="PANTHER" id="PTHR45528:SF1">
    <property type="entry name" value="SENSOR HISTIDINE KINASE CPXA"/>
    <property type="match status" value="1"/>
</dbReference>
<sequence length="388" mass="44408">MYTDDVDEAIMLRKKEFLTNNIATLTGNDIPTWNKFNRDIRILPDTITSQPKDTIIQETFLDVLAPEWEPYRVLYTNVEIQGNSYVLMIQLNLVESEDLIKAIVWIYLGVLVGLLIVIFFLTRFISNRLWKPFYTTLQLIDQFNLEKLVTPRFDEVNTYEFQKLNQGLNKLISESLRSFSAQKVFTQNAAHELQTPLAVLQSKLDLLMQDESLTSSQAAVVQSLYDSTSRLSRINKNLLLLAKIENNQFADTEKVNISELINEVLPYFTEQADGKKLSITTSLQTAINLLSNKGLTEILINNFILNAIRHNVEGGRIIIISAPDRLVIQNTGIEHPLDTAMLYSRFGKNATDTRNNGLGLAIAKEICDRYNWQITYQYDGLHNFSILF</sequence>
<gene>
    <name evidence="16" type="ORF">CCY01nite_39930</name>
</gene>
<evidence type="ECO:0000256" key="10">
    <source>
        <dbReference type="ARBA" id="ARBA00022840"/>
    </source>
</evidence>
<keyword evidence="8" id="KW-0547">Nucleotide-binding</keyword>
<keyword evidence="6" id="KW-0808">Transferase</keyword>
<name>A0A512RPV7_9BACT</name>
<evidence type="ECO:0000313" key="16">
    <source>
        <dbReference type="EMBL" id="GEP97733.1"/>
    </source>
</evidence>